<protein>
    <submittedName>
        <fullName evidence="2">Uncharacterized protein</fullName>
    </submittedName>
</protein>
<evidence type="ECO:0000313" key="3">
    <source>
        <dbReference type="Proteomes" id="UP000652219"/>
    </source>
</evidence>
<gene>
    <name evidence="2" type="ORF">CSOJ01_13290</name>
</gene>
<dbReference type="AlphaFoldDB" id="A0A8H6ITK6"/>
<name>A0A8H6ITK6_9PEZI</name>
<dbReference type="Proteomes" id="UP000652219">
    <property type="component" value="Unassembled WGS sequence"/>
</dbReference>
<keyword evidence="3" id="KW-1185">Reference proteome</keyword>
<accession>A0A8H6ITK6</accession>
<evidence type="ECO:0000256" key="1">
    <source>
        <dbReference type="SAM" id="MobiDB-lite"/>
    </source>
</evidence>
<evidence type="ECO:0000313" key="2">
    <source>
        <dbReference type="EMBL" id="KAF6795922.1"/>
    </source>
</evidence>
<feature type="compositionally biased region" description="Acidic residues" evidence="1">
    <location>
        <begin position="76"/>
        <end position="85"/>
    </location>
</feature>
<reference evidence="2 3" key="1">
    <citation type="journal article" date="2020" name="Phytopathology">
        <title>Genome Sequence Resources of Colletotrichum truncatum, C. plurivorum, C. musicola, and C. sojae: Four Species Pathogenic to Soybean (Glycine max).</title>
        <authorList>
            <person name="Rogerio F."/>
            <person name="Boufleur T.R."/>
            <person name="Ciampi-Guillardi M."/>
            <person name="Sukno S.A."/>
            <person name="Thon M.R."/>
            <person name="Massola Junior N.S."/>
            <person name="Baroncelli R."/>
        </authorList>
    </citation>
    <scope>NUCLEOTIDE SEQUENCE [LARGE SCALE GENOMIC DNA]</scope>
    <source>
        <strain evidence="2 3">LFN0009</strain>
    </source>
</reference>
<proteinExistence type="predicted"/>
<organism evidence="2 3">
    <name type="scientific">Colletotrichum sojae</name>
    <dbReference type="NCBI Taxonomy" id="2175907"/>
    <lineage>
        <taxon>Eukaryota</taxon>
        <taxon>Fungi</taxon>
        <taxon>Dikarya</taxon>
        <taxon>Ascomycota</taxon>
        <taxon>Pezizomycotina</taxon>
        <taxon>Sordariomycetes</taxon>
        <taxon>Hypocreomycetidae</taxon>
        <taxon>Glomerellales</taxon>
        <taxon>Glomerellaceae</taxon>
        <taxon>Colletotrichum</taxon>
        <taxon>Colletotrichum orchidearum species complex</taxon>
    </lineage>
</organism>
<dbReference type="EMBL" id="WIGN01000378">
    <property type="protein sequence ID" value="KAF6795922.1"/>
    <property type="molecule type" value="Genomic_DNA"/>
</dbReference>
<sequence>MTSERDPVLVSNDAALGGQLAISSTATASYLNRIRGPSSFVKSRAFIALVLMVVVHDELVQRQNVVSDDLRMTAVEADEDSDPDDNGNPVQDIEAGRQQEEVNELQSSTD</sequence>
<feature type="region of interest" description="Disordered" evidence="1">
    <location>
        <begin position="74"/>
        <end position="110"/>
    </location>
</feature>
<comment type="caution">
    <text evidence="2">The sequence shown here is derived from an EMBL/GenBank/DDBJ whole genome shotgun (WGS) entry which is preliminary data.</text>
</comment>